<dbReference type="PRINTS" id="PR00359">
    <property type="entry name" value="BP450"/>
</dbReference>
<dbReference type="Proteomes" id="UP000259636">
    <property type="component" value="Chromosome"/>
</dbReference>
<evidence type="ECO:0000313" key="3">
    <source>
        <dbReference type="EMBL" id="AXQ58067.1"/>
    </source>
</evidence>
<dbReference type="PANTHER" id="PTHR46696:SF1">
    <property type="entry name" value="CYTOCHROME P450 YJIB-RELATED"/>
    <property type="match status" value="1"/>
</dbReference>
<dbReference type="InterPro" id="IPR002397">
    <property type="entry name" value="Cyt_P450_B"/>
</dbReference>
<dbReference type="KEGG" id="sky:D0C37_28010"/>
<dbReference type="GO" id="GO:0005506">
    <property type="term" value="F:iron ion binding"/>
    <property type="evidence" value="ECO:0007669"/>
    <property type="project" value="InterPro"/>
</dbReference>
<dbReference type="AlphaFoldDB" id="A0A385DK67"/>
<evidence type="ECO:0000313" key="4">
    <source>
        <dbReference type="Proteomes" id="UP000259636"/>
    </source>
</evidence>
<dbReference type="EMBL" id="CP031742">
    <property type="protein sequence ID" value="AXQ58067.1"/>
    <property type="molecule type" value="Genomic_DNA"/>
</dbReference>
<organism evidence="3 4">
    <name type="scientific">Streptomyces koyangensis</name>
    <dbReference type="NCBI Taxonomy" id="188770"/>
    <lineage>
        <taxon>Bacteria</taxon>
        <taxon>Bacillati</taxon>
        <taxon>Actinomycetota</taxon>
        <taxon>Actinomycetes</taxon>
        <taxon>Kitasatosporales</taxon>
        <taxon>Streptomycetaceae</taxon>
        <taxon>Streptomyces</taxon>
        <taxon>Streptomyces aurantiacus group</taxon>
    </lineage>
</organism>
<dbReference type="GeneID" id="300117973"/>
<comment type="similarity">
    <text evidence="1">Belongs to the cytochrome P450 family.</text>
</comment>
<dbReference type="GO" id="GO:0020037">
    <property type="term" value="F:heme binding"/>
    <property type="evidence" value="ECO:0007669"/>
    <property type="project" value="InterPro"/>
</dbReference>
<gene>
    <name evidence="3" type="ORF">D0C37_28010</name>
</gene>
<dbReference type="GO" id="GO:0016705">
    <property type="term" value="F:oxidoreductase activity, acting on paired donors, with incorporation or reduction of molecular oxygen"/>
    <property type="evidence" value="ECO:0007669"/>
    <property type="project" value="InterPro"/>
</dbReference>
<dbReference type="PANTHER" id="PTHR46696">
    <property type="entry name" value="P450, PUTATIVE (EUROFUNG)-RELATED"/>
    <property type="match status" value="1"/>
</dbReference>
<dbReference type="SUPFAM" id="SSF48264">
    <property type="entry name" value="Cytochrome P450"/>
    <property type="match status" value="1"/>
</dbReference>
<dbReference type="SMR" id="A0A385DK67"/>
<dbReference type="CDD" id="cd20623">
    <property type="entry name" value="CYP_unk"/>
    <property type="match status" value="1"/>
</dbReference>
<dbReference type="GO" id="GO:0004497">
    <property type="term" value="F:monooxygenase activity"/>
    <property type="evidence" value="ECO:0007669"/>
    <property type="project" value="InterPro"/>
</dbReference>
<reference evidence="3 4" key="1">
    <citation type="submission" date="2018-08" db="EMBL/GenBank/DDBJ databases">
        <authorList>
            <person name="Ferrada E.E."/>
            <person name="Latorre B.A."/>
        </authorList>
    </citation>
    <scope>NUCLEOTIDE SEQUENCE [LARGE SCALE GENOMIC DNA]</scope>
    <source>
        <strain evidence="3 4">VK-A60T</strain>
    </source>
</reference>
<proteinExistence type="inferred from homology"/>
<feature type="region of interest" description="Disordered" evidence="2">
    <location>
        <begin position="432"/>
        <end position="487"/>
    </location>
</feature>
<feature type="compositionally biased region" description="Pro residues" evidence="2">
    <location>
        <begin position="463"/>
        <end position="476"/>
    </location>
</feature>
<evidence type="ECO:0000256" key="2">
    <source>
        <dbReference type="SAM" id="MobiDB-lite"/>
    </source>
</evidence>
<name>A0A385DK67_9ACTN</name>
<dbReference type="Gene3D" id="1.10.630.10">
    <property type="entry name" value="Cytochrome P450"/>
    <property type="match status" value="1"/>
</dbReference>
<dbReference type="InterPro" id="IPR036396">
    <property type="entry name" value="Cyt_P450_sf"/>
</dbReference>
<sequence>MTTPSTPHSFPGTPAGPPPGCPAHGADPVGPFGAGGLRRLYGPEAERDAPGLFEKLRAEHGPVAPALLHDDVPIWVVLGHSENLHMLRTHSVYTRNSRRWRLVQDGTLGPDYPLAPLFAWQPICSFAEGAERERLRGAVNNAMKQIDYRGVRRAINRHSNRLVNEFGQDGRADLVGQFTDHLPMLVMLDVLGLPEECNEQMVDAARDMLQGTETANASNAAIMGILERHVARRRAQPDDDFTSSLLEDEARLTDDEVAQHLRLVLIAAYEATSNLTANVLRMVLTDPRFRAQLNGGQMTVPEAVEQTLWDQPPFSNMLGYFAVQDAELGGQQIRKGDALLLNIAAANVDPVVRPDLEASMQGNRAHLAFGGGVYECPGDDLGRAIADTGVDALLMRLPDVELAVPETDLHWTNSLISSHLKELPVVFSPRQPLEISSRPGQTGASRTDWEISSPAPRPQAAGPIPPQAAPPVPAPPGADGSVATVPAQRRGAWRRLVEWMRGG</sequence>
<accession>A0A385DK67</accession>
<evidence type="ECO:0000256" key="1">
    <source>
        <dbReference type="ARBA" id="ARBA00010617"/>
    </source>
</evidence>
<protein>
    <submittedName>
        <fullName evidence="3">Cytochrome P450</fullName>
    </submittedName>
</protein>
<feature type="region of interest" description="Disordered" evidence="2">
    <location>
        <begin position="1"/>
        <end position="29"/>
    </location>
</feature>
<dbReference type="RefSeq" id="WP_117350532.1">
    <property type="nucleotide sequence ID" value="NZ_CP031742.1"/>
</dbReference>